<feature type="region of interest" description="Disordered" evidence="1">
    <location>
        <begin position="1"/>
        <end position="36"/>
    </location>
</feature>
<keyword evidence="3" id="KW-1185">Reference proteome</keyword>
<dbReference type="AlphaFoldDB" id="A0AAW1RDZ2"/>
<dbReference type="Proteomes" id="UP001445335">
    <property type="component" value="Unassembled WGS sequence"/>
</dbReference>
<evidence type="ECO:0000313" key="2">
    <source>
        <dbReference type="EMBL" id="KAK9831852.1"/>
    </source>
</evidence>
<feature type="compositionally biased region" description="Basic and acidic residues" evidence="1">
    <location>
        <begin position="17"/>
        <end position="34"/>
    </location>
</feature>
<evidence type="ECO:0000313" key="3">
    <source>
        <dbReference type="Proteomes" id="UP001445335"/>
    </source>
</evidence>
<dbReference type="EMBL" id="JALJOU010000044">
    <property type="protein sequence ID" value="KAK9831852.1"/>
    <property type="molecule type" value="Genomic_DNA"/>
</dbReference>
<reference evidence="2 3" key="1">
    <citation type="journal article" date="2024" name="Nat. Commun.">
        <title>Phylogenomics reveals the evolutionary origins of lichenization in chlorophyte algae.</title>
        <authorList>
            <person name="Puginier C."/>
            <person name="Libourel C."/>
            <person name="Otte J."/>
            <person name="Skaloud P."/>
            <person name="Haon M."/>
            <person name="Grisel S."/>
            <person name="Petersen M."/>
            <person name="Berrin J.G."/>
            <person name="Delaux P.M."/>
            <person name="Dal Grande F."/>
            <person name="Keller J."/>
        </authorList>
    </citation>
    <scope>NUCLEOTIDE SEQUENCE [LARGE SCALE GENOMIC DNA]</scope>
    <source>
        <strain evidence="2 3">SAG 245.80</strain>
    </source>
</reference>
<proteinExistence type="predicted"/>
<organism evidence="2 3">
    <name type="scientific">Elliptochloris bilobata</name>
    <dbReference type="NCBI Taxonomy" id="381761"/>
    <lineage>
        <taxon>Eukaryota</taxon>
        <taxon>Viridiplantae</taxon>
        <taxon>Chlorophyta</taxon>
        <taxon>core chlorophytes</taxon>
        <taxon>Trebouxiophyceae</taxon>
        <taxon>Trebouxiophyceae incertae sedis</taxon>
        <taxon>Elliptochloris clade</taxon>
        <taxon>Elliptochloris</taxon>
    </lineage>
</organism>
<gene>
    <name evidence="2" type="ORF">WJX81_001756</name>
</gene>
<evidence type="ECO:0000256" key="1">
    <source>
        <dbReference type="SAM" id="MobiDB-lite"/>
    </source>
</evidence>
<sequence>MALPLLDSRGRQTTGRAAERDTGEAEAGGLERRPSGLAPAWAGAGEVRGELVQLRADLAWLWAAERARVEDAVRLGSRIDELAAASKHAMASQLAALGHARDAARDVGAGIARGRADLEAVLRTEIQARTEGVARAESRAAAELAAAAAGLAAQQRANADLAAARGAELAERLGILEAAVDGRMQGAAGDGAALAQRLTIAEAAAAAAQQAVEAQAAALSRLEGDHAGAAVAALERLAEIECRLQAQLLQAVSAFPGVVELRGGLAVVAAAMEEQRGEARARSNAEAAAREDGAAALEARIGGVEGALAATCVRQADDAAMLAALQVALGEAGQDQLAALRSDLRANTLISEVNTTLDQVNTEINRTLGKQRADTERRLDEAQTRALGEVAALAAALRRQGLKV</sequence>
<protein>
    <submittedName>
        <fullName evidence="2">Uncharacterized protein</fullName>
    </submittedName>
</protein>
<accession>A0AAW1RDZ2</accession>
<name>A0AAW1RDZ2_9CHLO</name>
<comment type="caution">
    <text evidence="2">The sequence shown here is derived from an EMBL/GenBank/DDBJ whole genome shotgun (WGS) entry which is preliminary data.</text>
</comment>